<proteinExistence type="predicted"/>
<dbReference type="Proteomes" id="UP000652761">
    <property type="component" value="Unassembled WGS sequence"/>
</dbReference>
<dbReference type="AlphaFoldDB" id="A0A843XGK6"/>
<gene>
    <name evidence="1" type="ORF">Taro_051342</name>
</gene>
<evidence type="ECO:0000313" key="1">
    <source>
        <dbReference type="EMBL" id="MQM18350.1"/>
    </source>
</evidence>
<evidence type="ECO:0000313" key="2">
    <source>
        <dbReference type="Proteomes" id="UP000652761"/>
    </source>
</evidence>
<keyword evidence="2" id="KW-1185">Reference proteome</keyword>
<comment type="caution">
    <text evidence="1">The sequence shown here is derived from an EMBL/GenBank/DDBJ whole genome shotgun (WGS) entry which is preliminary data.</text>
</comment>
<reference evidence="1" key="1">
    <citation type="submission" date="2017-07" db="EMBL/GenBank/DDBJ databases">
        <title>Taro Niue Genome Assembly and Annotation.</title>
        <authorList>
            <person name="Atibalentja N."/>
            <person name="Keating K."/>
            <person name="Fields C.J."/>
        </authorList>
    </citation>
    <scope>NUCLEOTIDE SEQUENCE</scope>
    <source>
        <strain evidence="1">Niue_2</strain>
        <tissue evidence="1">Leaf</tissue>
    </source>
</reference>
<organism evidence="1 2">
    <name type="scientific">Colocasia esculenta</name>
    <name type="common">Wild taro</name>
    <name type="synonym">Arum esculentum</name>
    <dbReference type="NCBI Taxonomy" id="4460"/>
    <lineage>
        <taxon>Eukaryota</taxon>
        <taxon>Viridiplantae</taxon>
        <taxon>Streptophyta</taxon>
        <taxon>Embryophyta</taxon>
        <taxon>Tracheophyta</taxon>
        <taxon>Spermatophyta</taxon>
        <taxon>Magnoliopsida</taxon>
        <taxon>Liliopsida</taxon>
        <taxon>Araceae</taxon>
        <taxon>Aroideae</taxon>
        <taxon>Colocasieae</taxon>
        <taxon>Colocasia</taxon>
    </lineage>
</organism>
<dbReference type="EMBL" id="NMUH01008131">
    <property type="protein sequence ID" value="MQM18350.1"/>
    <property type="molecule type" value="Genomic_DNA"/>
</dbReference>
<accession>A0A843XGK6</accession>
<name>A0A843XGK6_COLES</name>
<sequence length="66" mass="6884">MCAACRAWSGVVDFRIGKASPEAVAIRGGASASDLAFWCGVRCALDARTLHGVGEMSCRSRFACSS</sequence>
<protein>
    <submittedName>
        <fullName evidence="1">Uncharacterized protein</fullName>
    </submittedName>
</protein>